<dbReference type="InterPro" id="IPR000639">
    <property type="entry name" value="Epox_hydrolase-like"/>
</dbReference>
<keyword evidence="3" id="KW-0378">Hydrolase</keyword>
<sequence length="280" mass="30020">MPCMKTTDGTFLFYEDWGAGAPVVLLHGWGVSCDMWEYQVPALTEGGLRCLAYDRRGSGRSDRPGTGYDYDSLAEDLSELLRHLDLREVTLVSHSMGGGEVVRYLAKHGQDRVARVALISPTLPFLLRTGDNPDGVDGGTLEHIVDALRADRPGFLAGMAAGALGTELPGTSVSDAMVQWAMGLFHSGSAQAAHACLRTHWESDLRADLAALSVPTLIVHGTHDALVPAEHTSLRLPGAIPDAELRMYENASHWLFVTHKERLNADLLAFCGASSGSSGA</sequence>
<gene>
    <name evidence="3" type="ORF">NMN56_028405</name>
</gene>
<dbReference type="PANTHER" id="PTHR43433">
    <property type="entry name" value="HYDROLASE, ALPHA/BETA FOLD FAMILY PROTEIN"/>
    <property type="match status" value="1"/>
</dbReference>
<dbReference type="InterPro" id="IPR029058">
    <property type="entry name" value="AB_hydrolase_fold"/>
</dbReference>
<keyword evidence="1" id="KW-0575">Peroxidase</keyword>
<dbReference type="PROSITE" id="PS51257">
    <property type="entry name" value="PROKAR_LIPOPROTEIN"/>
    <property type="match status" value="1"/>
</dbReference>
<dbReference type="RefSeq" id="WP_274046493.1">
    <property type="nucleotide sequence ID" value="NZ_JANCPR020000032.1"/>
</dbReference>
<dbReference type="Pfam" id="PF00561">
    <property type="entry name" value="Abhydrolase_1"/>
    <property type="match status" value="1"/>
</dbReference>
<evidence type="ECO:0000259" key="2">
    <source>
        <dbReference type="Pfam" id="PF00561"/>
    </source>
</evidence>
<dbReference type="InterPro" id="IPR050471">
    <property type="entry name" value="AB_hydrolase"/>
</dbReference>
<dbReference type="SUPFAM" id="SSF53474">
    <property type="entry name" value="alpha/beta-Hydrolases"/>
    <property type="match status" value="1"/>
</dbReference>
<name>A0ABT7A394_9ACTN</name>
<dbReference type="InterPro" id="IPR000073">
    <property type="entry name" value="AB_hydrolase_1"/>
</dbReference>
<dbReference type="PRINTS" id="PR00111">
    <property type="entry name" value="ABHYDROLASE"/>
</dbReference>
<evidence type="ECO:0000256" key="1">
    <source>
        <dbReference type="ARBA" id="ARBA00022559"/>
    </source>
</evidence>
<dbReference type="PRINTS" id="PR00412">
    <property type="entry name" value="EPOXHYDRLASE"/>
</dbReference>
<dbReference type="Gene3D" id="3.40.50.1820">
    <property type="entry name" value="alpha/beta hydrolase"/>
    <property type="match status" value="1"/>
</dbReference>
<keyword evidence="4" id="KW-1185">Reference proteome</keyword>
<evidence type="ECO:0000313" key="3">
    <source>
        <dbReference type="EMBL" id="MDJ1135799.1"/>
    </source>
</evidence>
<comment type="caution">
    <text evidence="3">The sequence shown here is derived from an EMBL/GenBank/DDBJ whole genome shotgun (WGS) entry which is preliminary data.</text>
</comment>
<keyword evidence="1" id="KW-0560">Oxidoreductase</keyword>
<dbReference type="EMBL" id="JANCPR020000032">
    <property type="protein sequence ID" value="MDJ1135799.1"/>
    <property type="molecule type" value="Genomic_DNA"/>
</dbReference>
<proteinExistence type="predicted"/>
<dbReference type="PANTHER" id="PTHR43433:SF5">
    <property type="entry name" value="AB HYDROLASE-1 DOMAIN-CONTAINING PROTEIN"/>
    <property type="match status" value="1"/>
</dbReference>
<feature type="domain" description="AB hydrolase-1" evidence="2">
    <location>
        <begin position="22"/>
        <end position="259"/>
    </location>
</feature>
<accession>A0ABT7A394</accession>
<reference evidence="3 4" key="1">
    <citation type="submission" date="2023-05" db="EMBL/GenBank/DDBJ databases">
        <title>Streptantibioticus silvisoli sp. nov., acidotolerant actinomycetes 1 from pine litter.</title>
        <authorList>
            <person name="Swiecimska M."/>
            <person name="Golinska P."/>
            <person name="Sangal V."/>
            <person name="Wachnowicz B."/>
            <person name="Goodfellow M."/>
        </authorList>
    </citation>
    <scope>NUCLEOTIDE SEQUENCE [LARGE SCALE GENOMIC DNA]</scope>
    <source>
        <strain evidence="3 4">DSM 42109</strain>
    </source>
</reference>
<organism evidence="3 4">
    <name type="scientific">Streptomyces iconiensis</name>
    <dbReference type="NCBI Taxonomy" id="1384038"/>
    <lineage>
        <taxon>Bacteria</taxon>
        <taxon>Bacillati</taxon>
        <taxon>Actinomycetota</taxon>
        <taxon>Actinomycetes</taxon>
        <taxon>Kitasatosporales</taxon>
        <taxon>Streptomycetaceae</taxon>
        <taxon>Streptomyces</taxon>
    </lineage>
</organism>
<evidence type="ECO:0000313" key="4">
    <source>
        <dbReference type="Proteomes" id="UP001214441"/>
    </source>
</evidence>
<dbReference type="GO" id="GO:0016787">
    <property type="term" value="F:hydrolase activity"/>
    <property type="evidence" value="ECO:0007669"/>
    <property type="project" value="UniProtKB-KW"/>
</dbReference>
<protein>
    <submittedName>
        <fullName evidence="3">Alpha/beta hydrolase</fullName>
    </submittedName>
</protein>
<dbReference type="Proteomes" id="UP001214441">
    <property type="component" value="Unassembled WGS sequence"/>
</dbReference>